<dbReference type="PANTHER" id="PTHR35803">
    <property type="entry name" value="GLUCAN 1,4-ALPHA-GLUCOSIDASE SUSB-RELATED"/>
    <property type="match status" value="1"/>
</dbReference>
<dbReference type="PANTHER" id="PTHR35803:SF3">
    <property type="entry name" value="ALPHA-GLUCOSIDASE"/>
    <property type="match status" value="1"/>
</dbReference>
<dbReference type="Proteomes" id="UP001222603">
    <property type="component" value="Unassembled WGS sequence"/>
</dbReference>
<comment type="caution">
    <text evidence="2">The sequence shown here is derived from an EMBL/GenBank/DDBJ whole genome shotgun (WGS) entry which is preliminary data.</text>
</comment>
<dbReference type="Gene3D" id="3.20.20.70">
    <property type="entry name" value="Aldolase class I"/>
    <property type="match status" value="1"/>
</dbReference>
<dbReference type="GO" id="GO:0016787">
    <property type="term" value="F:hydrolase activity"/>
    <property type="evidence" value="ECO:0007669"/>
    <property type="project" value="UniProtKB-KW"/>
</dbReference>
<dbReference type="Pfam" id="PF14509">
    <property type="entry name" value="GH97_C"/>
    <property type="match status" value="1"/>
</dbReference>
<evidence type="ECO:0000313" key="2">
    <source>
        <dbReference type="EMBL" id="MDC1899999.1"/>
    </source>
</evidence>
<dbReference type="InterPro" id="IPR052720">
    <property type="entry name" value="Glycosyl_hydrolase_97"/>
</dbReference>
<reference evidence="2" key="1">
    <citation type="submission" date="2022-10" db="EMBL/GenBank/DDBJ databases">
        <title>Human gut microbiome strain richness.</title>
        <authorList>
            <person name="Chen-Liaw A."/>
        </authorList>
    </citation>
    <scope>NUCLEOTIDE SEQUENCE</scope>
    <source>
        <strain evidence="2">1001713st1_F9_1001713B170221_170320</strain>
    </source>
</reference>
<proteinExistence type="predicted"/>
<feature type="domain" description="Glycosyl-hydrolase 97 C-terminal oligomerisation" evidence="1">
    <location>
        <begin position="38"/>
        <end position="134"/>
    </location>
</feature>
<dbReference type="InterPro" id="IPR029483">
    <property type="entry name" value="GH97_C"/>
</dbReference>
<evidence type="ECO:0000259" key="1">
    <source>
        <dbReference type="Pfam" id="PF14509"/>
    </source>
</evidence>
<sequence>LALSVIYYSPLQYMYWYDKPSDSQDEPELKFFDDVYTTWDDTQVLQGKIGEFVTIARRKGEEWFVGAITNNDAREQEISLDFLPQGKSYIAEIYTDGDKSVKTRTRVRCQRYLVNAQSVLRFSLRASGGAAIRLVLDTGDNRNVRNYRKQKL</sequence>
<organism evidence="2 3">
    <name type="scientific">Bacteroides uniformis</name>
    <dbReference type="NCBI Taxonomy" id="820"/>
    <lineage>
        <taxon>Bacteria</taxon>
        <taxon>Pseudomonadati</taxon>
        <taxon>Bacteroidota</taxon>
        <taxon>Bacteroidia</taxon>
        <taxon>Bacteroidales</taxon>
        <taxon>Bacteroidaceae</taxon>
        <taxon>Bacteroides</taxon>
    </lineage>
</organism>
<dbReference type="AlphaFoldDB" id="A0AAW6GZT4"/>
<feature type="non-terminal residue" evidence="2">
    <location>
        <position position="1"/>
    </location>
</feature>
<gene>
    <name evidence="2" type="ORF">POZ10_05130</name>
</gene>
<evidence type="ECO:0000313" key="3">
    <source>
        <dbReference type="Proteomes" id="UP001222603"/>
    </source>
</evidence>
<protein>
    <submittedName>
        <fullName evidence="2">Glycoside hydrolase family 97 C-terminal domain-containing protein</fullName>
    </submittedName>
</protein>
<dbReference type="RefSeq" id="WP_272201693.1">
    <property type="nucleotide sequence ID" value="NZ_JAQNSI010000141.1"/>
</dbReference>
<dbReference type="EMBL" id="JAQNSI010000141">
    <property type="protein sequence ID" value="MDC1899999.1"/>
    <property type="molecule type" value="Genomic_DNA"/>
</dbReference>
<accession>A0AAW6GZT4</accession>
<name>A0AAW6GZT4_BACUN</name>
<dbReference type="InterPro" id="IPR013785">
    <property type="entry name" value="Aldolase_TIM"/>
</dbReference>
<keyword evidence="2" id="KW-0378">Hydrolase</keyword>